<dbReference type="EMBL" id="BPLR01010093">
    <property type="protein sequence ID" value="GIY36803.1"/>
    <property type="molecule type" value="Genomic_DNA"/>
</dbReference>
<comment type="caution">
    <text evidence="1">The sequence shown here is derived from an EMBL/GenBank/DDBJ whole genome shotgun (WGS) entry which is preliminary data.</text>
</comment>
<sequence>MKLYRSLSAMLQRCAGKKRGRGYREEVTEARERGDDVVFMEARLITKAHLFVIPSRWMRSPVGSRPENTLALDPFHFFPAWMGNDF</sequence>
<evidence type="ECO:0000313" key="1">
    <source>
        <dbReference type="EMBL" id="GIY36803.1"/>
    </source>
</evidence>
<evidence type="ECO:0000313" key="2">
    <source>
        <dbReference type="Proteomes" id="UP001054945"/>
    </source>
</evidence>
<name>A0AAV4SQW2_CAEEX</name>
<dbReference type="Proteomes" id="UP001054945">
    <property type="component" value="Unassembled WGS sequence"/>
</dbReference>
<protein>
    <submittedName>
        <fullName evidence="1">Uncharacterized protein</fullName>
    </submittedName>
</protein>
<dbReference type="AlphaFoldDB" id="A0AAV4SQW2"/>
<reference evidence="1 2" key="1">
    <citation type="submission" date="2021-06" db="EMBL/GenBank/DDBJ databases">
        <title>Caerostris extrusa draft genome.</title>
        <authorList>
            <person name="Kono N."/>
            <person name="Arakawa K."/>
        </authorList>
    </citation>
    <scope>NUCLEOTIDE SEQUENCE [LARGE SCALE GENOMIC DNA]</scope>
</reference>
<gene>
    <name evidence="1" type="ORF">CEXT_475181</name>
</gene>
<proteinExistence type="predicted"/>
<keyword evidence="2" id="KW-1185">Reference proteome</keyword>
<accession>A0AAV4SQW2</accession>
<organism evidence="1 2">
    <name type="scientific">Caerostris extrusa</name>
    <name type="common">Bark spider</name>
    <name type="synonym">Caerostris bankana</name>
    <dbReference type="NCBI Taxonomy" id="172846"/>
    <lineage>
        <taxon>Eukaryota</taxon>
        <taxon>Metazoa</taxon>
        <taxon>Ecdysozoa</taxon>
        <taxon>Arthropoda</taxon>
        <taxon>Chelicerata</taxon>
        <taxon>Arachnida</taxon>
        <taxon>Araneae</taxon>
        <taxon>Araneomorphae</taxon>
        <taxon>Entelegynae</taxon>
        <taxon>Araneoidea</taxon>
        <taxon>Araneidae</taxon>
        <taxon>Caerostris</taxon>
    </lineage>
</organism>